<dbReference type="RefSeq" id="WP_143936464.1">
    <property type="nucleotide sequence ID" value="NZ_VKKG01000001.1"/>
</dbReference>
<dbReference type="OrthoDB" id="2164897at2"/>
<keyword evidence="1" id="KW-0812">Transmembrane</keyword>
<comment type="caution">
    <text evidence="2">The sequence shown here is derived from an EMBL/GenBank/DDBJ whole genome shotgun (WGS) entry which is preliminary data.</text>
</comment>
<feature type="transmembrane region" description="Helical" evidence="1">
    <location>
        <begin position="169"/>
        <end position="186"/>
    </location>
</feature>
<feature type="transmembrane region" description="Helical" evidence="1">
    <location>
        <begin position="192"/>
        <end position="210"/>
    </location>
</feature>
<name>A0A553K3V8_9ACTN</name>
<keyword evidence="3" id="KW-1185">Reference proteome</keyword>
<evidence type="ECO:0000313" key="3">
    <source>
        <dbReference type="Proteomes" id="UP000317638"/>
    </source>
</evidence>
<feature type="transmembrane region" description="Helical" evidence="1">
    <location>
        <begin position="133"/>
        <end position="157"/>
    </location>
</feature>
<dbReference type="Pfam" id="PF19845">
    <property type="entry name" value="DUF6320"/>
    <property type="match status" value="1"/>
</dbReference>
<dbReference type="AlphaFoldDB" id="A0A553K3V8"/>
<feature type="transmembrane region" description="Helical" evidence="1">
    <location>
        <begin position="106"/>
        <end position="127"/>
    </location>
</feature>
<evidence type="ECO:0008006" key="4">
    <source>
        <dbReference type="Google" id="ProtNLM"/>
    </source>
</evidence>
<accession>A0A553K3V8</accession>
<evidence type="ECO:0000256" key="1">
    <source>
        <dbReference type="SAM" id="Phobius"/>
    </source>
</evidence>
<gene>
    <name evidence="2" type="ORF">FOJ82_00195</name>
</gene>
<reference evidence="2 3" key="1">
    <citation type="submission" date="2019-07" db="EMBL/GenBank/DDBJ databases">
        <authorList>
            <person name="Zhou L.-Y."/>
        </authorList>
    </citation>
    <scope>NUCLEOTIDE SEQUENCE [LARGE SCALE GENOMIC DNA]</scope>
    <source>
        <strain evidence="2 3">YIM 101269</strain>
    </source>
</reference>
<keyword evidence="1" id="KW-0472">Membrane</keyword>
<proteinExistence type="predicted"/>
<evidence type="ECO:0000313" key="2">
    <source>
        <dbReference type="EMBL" id="TRY19375.1"/>
    </source>
</evidence>
<organism evidence="2 3">
    <name type="scientific">Tessaracoccus rhinocerotis</name>
    <dbReference type="NCBI Taxonomy" id="1689449"/>
    <lineage>
        <taxon>Bacteria</taxon>
        <taxon>Bacillati</taxon>
        <taxon>Actinomycetota</taxon>
        <taxon>Actinomycetes</taxon>
        <taxon>Propionibacteriales</taxon>
        <taxon>Propionibacteriaceae</taxon>
        <taxon>Tessaracoccus</taxon>
    </lineage>
</organism>
<sequence length="225" mass="24395">MTATKHCPGCGSTVLGRWRSCPLCHGPLEGVLQAADEPETYPAPPLRFDRRQLRKVLLVFSALAVAASFAAQVLVPDLMAPVRTVWLSIATLWLVVLAVARRRRHFTGLVLWLVVLLSGAAVAWELVTDGPPWAVTWALPAICTSANLALGLAGWVVRLDPLEHISKGLLVVLLGLVPGIFVLTGWVSVITPSLVCVGISVVMLAAILVLRHRVLWQALQRRLHV</sequence>
<dbReference type="Proteomes" id="UP000317638">
    <property type="component" value="Unassembled WGS sequence"/>
</dbReference>
<feature type="transmembrane region" description="Helical" evidence="1">
    <location>
        <begin position="56"/>
        <end position="75"/>
    </location>
</feature>
<protein>
    <recommendedName>
        <fullName evidence="4">Zinc ribbon domain-containing protein</fullName>
    </recommendedName>
</protein>
<dbReference type="EMBL" id="VKKG01000001">
    <property type="protein sequence ID" value="TRY19375.1"/>
    <property type="molecule type" value="Genomic_DNA"/>
</dbReference>
<keyword evidence="1" id="KW-1133">Transmembrane helix</keyword>
<dbReference type="InterPro" id="IPR046283">
    <property type="entry name" value="DUF6320"/>
</dbReference>
<feature type="transmembrane region" description="Helical" evidence="1">
    <location>
        <begin position="81"/>
        <end position="99"/>
    </location>
</feature>